<comment type="caution">
    <text evidence="1">The sequence shown here is derived from an EMBL/GenBank/DDBJ whole genome shotgun (WGS) entry which is preliminary data.</text>
</comment>
<keyword evidence="2" id="KW-1185">Reference proteome</keyword>
<gene>
    <name evidence="1" type="ORF">PFISCL1PPCAC_3756</name>
</gene>
<proteinExistence type="predicted"/>
<dbReference type="EMBL" id="BTSY01000001">
    <property type="protein sequence ID" value="GMT12459.1"/>
    <property type="molecule type" value="Genomic_DNA"/>
</dbReference>
<reference evidence="1" key="1">
    <citation type="submission" date="2023-10" db="EMBL/GenBank/DDBJ databases">
        <title>Genome assembly of Pristionchus species.</title>
        <authorList>
            <person name="Yoshida K."/>
            <person name="Sommer R.J."/>
        </authorList>
    </citation>
    <scope>NUCLEOTIDE SEQUENCE</scope>
    <source>
        <strain evidence="1">RS5133</strain>
    </source>
</reference>
<evidence type="ECO:0000313" key="2">
    <source>
        <dbReference type="Proteomes" id="UP001432322"/>
    </source>
</evidence>
<evidence type="ECO:0000313" key="1">
    <source>
        <dbReference type="EMBL" id="GMT12459.1"/>
    </source>
</evidence>
<dbReference type="Proteomes" id="UP001432322">
    <property type="component" value="Unassembled WGS sequence"/>
</dbReference>
<name>A0AAV5V3J0_9BILA</name>
<dbReference type="AlphaFoldDB" id="A0AAV5V3J0"/>
<feature type="non-terminal residue" evidence="1">
    <location>
        <position position="1"/>
    </location>
</feature>
<protein>
    <submittedName>
        <fullName evidence="1">Uncharacterized protein</fullName>
    </submittedName>
</protein>
<sequence>IALSAAAPNREKRGFVSPFTDSLAGILKSVGGTASQLPIVGGIGFPGGNPLGLPFGTIIITAGTALDSILAQLLGPLGGGLGGLGALGAIAGGAGN</sequence>
<feature type="non-terminal residue" evidence="1">
    <location>
        <position position="96"/>
    </location>
</feature>
<accession>A0AAV5V3J0</accession>
<organism evidence="1 2">
    <name type="scientific">Pristionchus fissidentatus</name>
    <dbReference type="NCBI Taxonomy" id="1538716"/>
    <lineage>
        <taxon>Eukaryota</taxon>
        <taxon>Metazoa</taxon>
        <taxon>Ecdysozoa</taxon>
        <taxon>Nematoda</taxon>
        <taxon>Chromadorea</taxon>
        <taxon>Rhabditida</taxon>
        <taxon>Rhabditina</taxon>
        <taxon>Diplogasteromorpha</taxon>
        <taxon>Diplogasteroidea</taxon>
        <taxon>Neodiplogasteridae</taxon>
        <taxon>Pristionchus</taxon>
    </lineage>
</organism>